<organism evidence="1 2">
    <name type="scientific">Plasmodiophora brassicae</name>
    <name type="common">Clubroot disease agent</name>
    <dbReference type="NCBI Taxonomy" id="37360"/>
    <lineage>
        <taxon>Eukaryota</taxon>
        <taxon>Sar</taxon>
        <taxon>Rhizaria</taxon>
        <taxon>Endomyxa</taxon>
        <taxon>Phytomyxea</taxon>
        <taxon>Plasmodiophorida</taxon>
        <taxon>Plasmodiophoridae</taxon>
        <taxon>Plasmodiophora</taxon>
    </lineage>
</organism>
<geneLocation type="mitochondrion" evidence="1"/>
<protein>
    <submittedName>
        <fullName evidence="1">Uncharacterized protein</fullName>
    </submittedName>
</protein>
<accession>A0A3P3YB41</accession>
<dbReference type="Proteomes" id="UP000290189">
    <property type="component" value="Unassembled WGS sequence"/>
</dbReference>
<evidence type="ECO:0000313" key="2">
    <source>
        <dbReference type="Proteomes" id="UP000290189"/>
    </source>
</evidence>
<gene>
    <name evidence="1" type="ORF">PLBR_LOCUS4601</name>
</gene>
<reference evidence="1 2" key="1">
    <citation type="submission" date="2018-03" db="EMBL/GenBank/DDBJ databases">
        <authorList>
            <person name="Fogelqvist J."/>
        </authorList>
    </citation>
    <scope>NUCLEOTIDE SEQUENCE [LARGE SCALE GENOMIC DNA]</scope>
</reference>
<name>A0A3P3YB41_PLABS</name>
<keyword evidence="1" id="KW-0496">Mitochondrion</keyword>
<dbReference type="AlphaFoldDB" id="A0A3P3YB41"/>
<proteinExistence type="predicted"/>
<evidence type="ECO:0000313" key="1">
    <source>
        <dbReference type="EMBL" id="SPQ97386.1"/>
    </source>
</evidence>
<dbReference type="EMBL" id="OVEO01000007">
    <property type="protein sequence ID" value="SPQ97386.1"/>
    <property type="molecule type" value="Genomic_DNA"/>
</dbReference>
<sequence>MTLLGLALRHRSMPAMLGPPGTCSIGRPPTADVPMETIVLETHKTASWANIVVTLPQKRCPMMCHVLQQVESLPRHRRLVLRHVLPPAPSLSLVTFTTHPGTGTGLPVATRDRVSIRRRPMRPLVMMTANPEQIAMVLVFTLHTTRSGIRSQMAIAERHLPILGWTRIRVRVDPSRNTTPAVQLLPGPGHRPTSVVPRGLSIIVTVSTRVLHQVAVLRRPTACRQVRTTLMSLKTQTAMSTQLAASILIGEHTIATQMNVVLVWKSTIRAVIVAWTAVVQMLTSPTLRIVTGIRRRAVLDLLQVDAVVPSHPGTRLRVPTPTMSLVRISTCPKIVIVVHLRMPLRQQYQRSAVTGNTTRLTIASRVH</sequence>